<dbReference type="Gene3D" id="3.30.70.1350">
    <property type="entry name" value="Cation efflux protein, cytoplasmic domain"/>
    <property type="match status" value="1"/>
</dbReference>
<dbReference type="GO" id="GO:0016020">
    <property type="term" value="C:membrane"/>
    <property type="evidence" value="ECO:0007669"/>
    <property type="project" value="UniProtKB-SubCell"/>
</dbReference>
<dbReference type="InterPro" id="IPR036837">
    <property type="entry name" value="Cation_efflux_CTD_sf"/>
</dbReference>
<evidence type="ECO:0000313" key="11">
    <source>
        <dbReference type="Proteomes" id="UP000015961"/>
    </source>
</evidence>
<reference evidence="10 11" key="1">
    <citation type="submission" date="2013-03" db="EMBL/GenBank/DDBJ databases">
        <title>The Genome Sequence of Enterococcus sulfureus ATCC_49903 (PacBio/Illumina hybrid assembly).</title>
        <authorList>
            <consortium name="The Broad Institute Genomics Platform"/>
            <consortium name="The Broad Institute Genome Sequencing Center for Infectious Disease"/>
            <person name="Earl A."/>
            <person name="Russ C."/>
            <person name="Gilmore M."/>
            <person name="Surin D."/>
            <person name="Walker B."/>
            <person name="Young S."/>
            <person name="Zeng Q."/>
            <person name="Gargeya S."/>
            <person name="Fitzgerald M."/>
            <person name="Haas B."/>
            <person name="Abouelleil A."/>
            <person name="Allen A.W."/>
            <person name="Alvarado L."/>
            <person name="Arachchi H.M."/>
            <person name="Berlin A.M."/>
            <person name="Chapman S.B."/>
            <person name="Gainer-Dewar J."/>
            <person name="Goldberg J."/>
            <person name="Griggs A."/>
            <person name="Gujja S."/>
            <person name="Hansen M."/>
            <person name="Howarth C."/>
            <person name="Imamovic A."/>
            <person name="Ireland A."/>
            <person name="Larimer J."/>
            <person name="McCowan C."/>
            <person name="Murphy C."/>
            <person name="Pearson M."/>
            <person name="Poon T.W."/>
            <person name="Priest M."/>
            <person name="Roberts A."/>
            <person name="Saif S."/>
            <person name="Shea T."/>
            <person name="Sisk P."/>
            <person name="Sykes S."/>
            <person name="Wortman J."/>
            <person name="Nusbaum C."/>
            <person name="Birren B."/>
        </authorList>
    </citation>
    <scope>NUCLEOTIDE SEQUENCE [LARGE SCALE GENOMIC DNA]</scope>
    <source>
        <strain evidence="10 11">ATCC 49903</strain>
    </source>
</reference>
<dbReference type="eggNOG" id="COG0053">
    <property type="taxonomic scope" value="Bacteria"/>
</dbReference>
<name>S0L8I6_9ENTE</name>
<dbReference type="FunFam" id="1.20.1510.10:FF:000006">
    <property type="entry name" value="Divalent cation efflux transporter"/>
    <property type="match status" value="1"/>
</dbReference>
<evidence type="ECO:0000259" key="9">
    <source>
        <dbReference type="Pfam" id="PF16916"/>
    </source>
</evidence>
<dbReference type="OrthoDB" id="9806522at2"/>
<evidence type="ECO:0000256" key="3">
    <source>
        <dbReference type="ARBA" id="ARBA00022448"/>
    </source>
</evidence>
<evidence type="ECO:0000259" key="8">
    <source>
        <dbReference type="Pfam" id="PF01545"/>
    </source>
</evidence>
<evidence type="ECO:0000313" key="10">
    <source>
        <dbReference type="EMBL" id="EOT87565.1"/>
    </source>
</evidence>
<evidence type="ECO:0000256" key="2">
    <source>
        <dbReference type="ARBA" id="ARBA00008114"/>
    </source>
</evidence>
<proteinExistence type="inferred from homology"/>
<feature type="transmembrane region" description="Helical" evidence="7">
    <location>
        <begin position="16"/>
        <end position="35"/>
    </location>
</feature>
<keyword evidence="6 7" id="KW-0472">Membrane</keyword>
<comment type="subcellular location">
    <subcellularLocation>
        <location evidence="1">Membrane</location>
        <topology evidence="1">Multi-pass membrane protein</topology>
    </subcellularLocation>
</comment>
<dbReference type="AlphaFoldDB" id="S0L8I6"/>
<dbReference type="PANTHER" id="PTHR43840">
    <property type="entry name" value="MITOCHONDRIAL METAL TRANSPORTER 1-RELATED"/>
    <property type="match status" value="1"/>
</dbReference>
<feature type="domain" description="Cation efflux protein cytoplasmic" evidence="9">
    <location>
        <begin position="216"/>
        <end position="289"/>
    </location>
</feature>
<accession>S0L8I6</accession>
<keyword evidence="5 7" id="KW-1133">Transmembrane helix</keyword>
<comment type="similarity">
    <text evidence="2">Belongs to the cation diffusion facilitator (CDF) transporter (TC 2.A.4) family.</text>
</comment>
<feature type="transmembrane region" description="Helical" evidence="7">
    <location>
        <begin position="159"/>
        <end position="179"/>
    </location>
</feature>
<feature type="transmembrane region" description="Helical" evidence="7">
    <location>
        <begin position="119"/>
        <end position="138"/>
    </location>
</feature>
<dbReference type="InterPro" id="IPR050291">
    <property type="entry name" value="CDF_Transporter"/>
</dbReference>
<dbReference type="InterPro" id="IPR027469">
    <property type="entry name" value="Cation_efflux_TMD_sf"/>
</dbReference>
<evidence type="ECO:0000256" key="1">
    <source>
        <dbReference type="ARBA" id="ARBA00004141"/>
    </source>
</evidence>
<dbReference type="EMBL" id="ASWO01000001">
    <property type="protein sequence ID" value="EOT87565.1"/>
    <property type="molecule type" value="Genomic_DNA"/>
</dbReference>
<dbReference type="NCBIfam" id="TIGR01297">
    <property type="entry name" value="CDF"/>
    <property type="match status" value="1"/>
</dbReference>
<keyword evidence="3" id="KW-0813">Transport</keyword>
<dbReference type="InterPro" id="IPR002524">
    <property type="entry name" value="Cation_efflux"/>
</dbReference>
<dbReference type="GO" id="GO:0008324">
    <property type="term" value="F:monoatomic cation transmembrane transporter activity"/>
    <property type="evidence" value="ECO:0007669"/>
    <property type="project" value="InterPro"/>
</dbReference>
<comment type="caution">
    <text evidence="10">The sequence shown here is derived from an EMBL/GenBank/DDBJ whole genome shotgun (WGS) entry which is preliminary data.</text>
</comment>
<dbReference type="SUPFAM" id="SSF161111">
    <property type="entry name" value="Cation efflux protein transmembrane domain-like"/>
    <property type="match status" value="1"/>
</dbReference>
<keyword evidence="4 7" id="KW-0812">Transmembrane</keyword>
<feature type="transmembrane region" description="Helical" evidence="7">
    <location>
        <begin position="85"/>
        <end position="103"/>
    </location>
</feature>
<protein>
    <submittedName>
        <fullName evidence="10">Uncharacterized protein</fullName>
    </submittedName>
</protein>
<dbReference type="SUPFAM" id="SSF160240">
    <property type="entry name" value="Cation efflux protein cytoplasmic domain-like"/>
    <property type="match status" value="1"/>
</dbReference>
<dbReference type="Proteomes" id="UP000015961">
    <property type="component" value="Unassembled WGS sequence"/>
</dbReference>
<dbReference type="Gene3D" id="1.20.1510.10">
    <property type="entry name" value="Cation efflux protein transmembrane domain"/>
    <property type="match status" value="1"/>
</dbReference>
<gene>
    <name evidence="10" type="ORF">I573_00621</name>
</gene>
<dbReference type="Pfam" id="PF16916">
    <property type="entry name" value="ZT_dimer"/>
    <property type="match status" value="1"/>
</dbReference>
<dbReference type="PANTHER" id="PTHR43840:SF50">
    <property type="entry name" value="MANGANESE EFFLUX SYSTEM PROTEIN MNES"/>
    <property type="match status" value="1"/>
</dbReference>
<evidence type="ECO:0000256" key="7">
    <source>
        <dbReference type="SAM" id="Phobius"/>
    </source>
</evidence>
<sequence length="293" mass="32060">MGNEKRYQELKQAEKGAIVSIFAYIIVSALKLIIGNLAHSEALQADGLNNATDIIASISVLIGLRLSRKPADDDHRYGHWKAENVASLVTSLIMIAVSLQVLYSSMETIITGREETPDMVAAIVGIFSAIFMYGVYLYNKKLAQQVRSSGLMAAAKDNLSDAWTSIGTAIAVFAASFHFGWIDSVTAVVVGLLILKTGIDIFRESVFSLSDGFDTELLVEYKQEIMQIEGVTAVKSLKGRNYGANIYVDVVVLMPATMNVVESHAIADLIEERLYEKHGVSEIDVHVEPDNQE</sequence>
<organism evidence="10 11">
    <name type="scientific">Enterococcus sulfureus ATCC 49903</name>
    <dbReference type="NCBI Taxonomy" id="1140003"/>
    <lineage>
        <taxon>Bacteria</taxon>
        <taxon>Bacillati</taxon>
        <taxon>Bacillota</taxon>
        <taxon>Bacilli</taxon>
        <taxon>Lactobacillales</taxon>
        <taxon>Enterococcaceae</taxon>
        <taxon>Enterococcus</taxon>
    </lineage>
</organism>
<feature type="domain" description="Cation efflux protein transmembrane" evidence="8">
    <location>
        <begin position="18"/>
        <end position="209"/>
    </location>
</feature>
<keyword evidence="11" id="KW-1185">Reference proteome</keyword>
<evidence type="ECO:0000256" key="4">
    <source>
        <dbReference type="ARBA" id="ARBA00022692"/>
    </source>
</evidence>
<evidence type="ECO:0000256" key="6">
    <source>
        <dbReference type="ARBA" id="ARBA00023136"/>
    </source>
</evidence>
<evidence type="ECO:0000256" key="5">
    <source>
        <dbReference type="ARBA" id="ARBA00022989"/>
    </source>
</evidence>
<feature type="transmembrane region" description="Helical" evidence="7">
    <location>
        <begin position="47"/>
        <end position="64"/>
    </location>
</feature>
<dbReference type="InterPro" id="IPR027470">
    <property type="entry name" value="Cation_efflux_CTD"/>
</dbReference>
<dbReference type="RefSeq" id="WP_016185119.1">
    <property type="nucleotide sequence ID" value="NZ_ASWO01000001.1"/>
</dbReference>
<dbReference type="STRING" id="1140003.OMY_00628"/>
<dbReference type="Pfam" id="PF01545">
    <property type="entry name" value="Cation_efflux"/>
    <property type="match status" value="1"/>
</dbReference>
<dbReference type="PATRIC" id="fig|1140003.3.peg.622"/>
<dbReference type="InterPro" id="IPR058533">
    <property type="entry name" value="Cation_efflux_TM"/>
</dbReference>